<keyword evidence="13" id="KW-1185">Reference proteome</keyword>
<keyword evidence="4 9" id="KW-0132">Cell division</keyword>
<dbReference type="AlphaFoldDB" id="F1ZDQ9"/>
<evidence type="ECO:0000256" key="3">
    <source>
        <dbReference type="ARBA" id="ARBA00022519"/>
    </source>
</evidence>
<evidence type="ECO:0000256" key="6">
    <source>
        <dbReference type="ARBA" id="ARBA00022989"/>
    </source>
</evidence>
<gene>
    <name evidence="9" type="primary">ftsQ</name>
    <name evidence="12" type="ORF">Y88_3666</name>
</gene>
<dbReference type="Pfam" id="PF08478">
    <property type="entry name" value="POTRA_1"/>
    <property type="match status" value="1"/>
</dbReference>
<dbReference type="GO" id="GO:0032153">
    <property type="term" value="C:cell division site"/>
    <property type="evidence" value="ECO:0007669"/>
    <property type="project" value="UniProtKB-UniRule"/>
</dbReference>
<dbReference type="InterPro" id="IPR026579">
    <property type="entry name" value="FtsQ"/>
</dbReference>
<dbReference type="GO" id="GO:0090529">
    <property type="term" value="P:cell septum assembly"/>
    <property type="evidence" value="ECO:0007669"/>
    <property type="project" value="InterPro"/>
</dbReference>
<evidence type="ECO:0000256" key="2">
    <source>
        <dbReference type="ARBA" id="ARBA00022475"/>
    </source>
</evidence>
<keyword evidence="7 9" id="KW-0472">Membrane</keyword>
<dbReference type="RefSeq" id="WP_008071571.1">
    <property type="nucleotide sequence ID" value="NZ_AQWK01000004.1"/>
</dbReference>
<comment type="subcellular location">
    <subcellularLocation>
        <location evidence="9">Cell inner membrane</location>
        <topology evidence="9">Single-pass type II membrane protein</topology>
    </subcellularLocation>
    <subcellularLocation>
        <location evidence="1">Membrane</location>
    </subcellularLocation>
    <text evidence="9">Localizes to the division septum.</text>
</comment>
<name>F1ZDQ9_9SPHN</name>
<sequence length="340" mass="35868">MAQTIRRSGKGVRRAAVTRGAKARVATARKQTGTLVGQAVRRIPISDEALHRLLIVGMVGGVLALLAAGAMVAGVPDMVEQHFAEIAGNAGFKVKRVEVRGVNRMNELTIYEKVLGQRDEVMSRLDLAALRTDLLQLSWVKDARVARQLPDTLVVDVVERSPHAVLRENGHFTLIDETGHELEAVPASRAKGMLVLTGTGAEGQIAGLDKLLDTAPALKSQVAEAEWVGNRRWNLTFKTGQVLALPEGDDEGAAALLTFARMDGVDRLLGGKVAAFDMRVPDRIYLRIPGHADEIAAEAKAAAVAKAAAKASGTSAPARTGTSADGGGHAAPRPAATAKD</sequence>
<organism evidence="12 13">
    <name type="scientific">Novosphingobium nitrogenifigens DSM 19370</name>
    <dbReference type="NCBI Taxonomy" id="983920"/>
    <lineage>
        <taxon>Bacteria</taxon>
        <taxon>Pseudomonadati</taxon>
        <taxon>Pseudomonadota</taxon>
        <taxon>Alphaproteobacteria</taxon>
        <taxon>Sphingomonadales</taxon>
        <taxon>Sphingomonadaceae</taxon>
        <taxon>Novosphingobium</taxon>
    </lineage>
</organism>
<dbReference type="HOGENOM" id="CLU_061141_1_0_5"/>
<keyword evidence="5 9" id="KW-0812">Transmembrane</keyword>
<dbReference type="eggNOG" id="COG1589">
    <property type="taxonomic scope" value="Bacteria"/>
</dbReference>
<evidence type="ECO:0000256" key="10">
    <source>
        <dbReference type="SAM" id="MobiDB-lite"/>
    </source>
</evidence>
<evidence type="ECO:0000313" key="12">
    <source>
        <dbReference type="EMBL" id="EGD57357.1"/>
    </source>
</evidence>
<dbReference type="STRING" id="983920.Y88_3666"/>
<dbReference type="InterPro" id="IPR034746">
    <property type="entry name" value="POTRA"/>
</dbReference>
<dbReference type="PANTHER" id="PTHR35851:SF1">
    <property type="entry name" value="CELL DIVISION PROTEIN FTSQ"/>
    <property type="match status" value="1"/>
</dbReference>
<dbReference type="PROSITE" id="PS51779">
    <property type="entry name" value="POTRA"/>
    <property type="match status" value="1"/>
</dbReference>
<evidence type="ECO:0000256" key="7">
    <source>
        <dbReference type="ARBA" id="ARBA00023136"/>
    </source>
</evidence>
<dbReference type="Pfam" id="PF03799">
    <property type="entry name" value="FtsQ_DivIB_C"/>
    <property type="match status" value="1"/>
</dbReference>
<evidence type="ECO:0000256" key="9">
    <source>
        <dbReference type="HAMAP-Rule" id="MF_00911"/>
    </source>
</evidence>
<keyword evidence="8 9" id="KW-0131">Cell cycle</keyword>
<feature type="region of interest" description="Disordered" evidence="10">
    <location>
        <begin position="308"/>
        <end position="340"/>
    </location>
</feature>
<evidence type="ECO:0000256" key="8">
    <source>
        <dbReference type="ARBA" id="ARBA00023306"/>
    </source>
</evidence>
<protein>
    <recommendedName>
        <fullName evidence="9">Cell division protein FtsQ</fullName>
    </recommendedName>
</protein>
<keyword evidence="2 9" id="KW-1003">Cell membrane</keyword>
<dbReference type="GO" id="GO:0005886">
    <property type="term" value="C:plasma membrane"/>
    <property type="evidence" value="ECO:0007669"/>
    <property type="project" value="UniProtKB-SubCell"/>
</dbReference>
<comment type="caution">
    <text evidence="12">The sequence shown here is derived from an EMBL/GenBank/DDBJ whole genome shotgun (WGS) entry which is preliminary data.</text>
</comment>
<dbReference type="Gene3D" id="3.10.20.310">
    <property type="entry name" value="membrane protein fhac"/>
    <property type="match status" value="1"/>
</dbReference>
<evidence type="ECO:0000313" key="13">
    <source>
        <dbReference type="Proteomes" id="UP000004728"/>
    </source>
</evidence>
<dbReference type="OrthoDB" id="9783091at2"/>
<keyword evidence="6 9" id="KW-1133">Transmembrane helix</keyword>
<proteinExistence type="inferred from homology"/>
<dbReference type="Proteomes" id="UP000004728">
    <property type="component" value="Unassembled WGS sequence"/>
</dbReference>
<evidence type="ECO:0000259" key="11">
    <source>
        <dbReference type="PROSITE" id="PS51779"/>
    </source>
</evidence>
<accession>F1ZDQ9</accession>
<feature type="transmembrane region" description="Helical" evidence="9">
    <location>
        <begin position="53"/>
        <end position="75"/>
    </location>
</feature>
<reference evidence="12 13" key="1">
    <citation type="journal article" date="2012" name="J. Bacteriol.">
        <title>Draft Genome Sequence of Novosphingobium nitrogenifigens Y88T.</title>
        <authorList>
            <person name="Strabala T.J."/>
            <person name="Macdonald L."/>
            <person name="Liu V."/>
            <person name="Smit A.M."/>
        </authorList>
    </citation>
    <scope>NUCLEOTIDE SEQUENCE [LARGE SCALE GENOMIC DNA]</scope>
    <source>
        <strain evidence="12 13">DSM 19370</strain>
    </source>
</reference>
<dbReference type="EMBL" id="AEWJ01000065">
    <property type="protein sequence ID" value="EGD57357.1"/>
    <property type="molecule type" value="Genomic_DNA"/>
</dbReference>
<evidence type="ECO:0000256" key="5">
    <source>
        <dbReference type="ARBA" id="ARBA00022692"/>
    </source>
</evidence>
<dbReference type="PANTHER" id="PTHR35851">
    <property type="entry name" value="CELL DIVISION PROTEIN FTSQ"/>
    <property type="match status" value="1"/>
</dbReference>
<dbReference type="HAMAP" id="MF_00911">
    <property type="entry name" value="FtsQ_subfam"/>
    <property type="match status" value="1"/>
</dbReference>
<dbReference type="InterPro" id="IPR013685">
    <property type="entry name" value="POTRA_FtsQ_type"/>
</dbReference>
<comment type="function">
    <text evidence="9">Essential cell division protein.</text>
</comment>
<keyword evidence="3 9" id="KW-0997">Cell inner membrane</keyword>
<evidence type="ECO:0000256" key="1">
    <source>
        <dbReference type="ARBA" id="ARBA00004370"/>
    </source>
</evidence>
<feature type="compositionally biased region" description="Polar residues" evidence="10">
    <location>
        <begin position="312"/>
        <end position="323"/>
    </location>
</feature>
<dbReference type="GO" id="GO:0043093">
    <property type="term" value="P:FtsZ-dependent cytokinesis"/>
    <property type="evidence" value="ECO:0007669"/>
    <property type="project" value="UniProtKB-UniRule"/>
</dbReference>
<dbReference type="InterPro" id="IPR005548">
    <property type="entry name" value="Cell_div_FtsQ/DivIB_C"/>
</dbReference>
<feature type="domain" description="POTRA" evidence="11">
    <location>
        <begin position="92"/>
        <end position="160"/>
    </location>
</feature>
<comment type="similarity">
    <text evidence="9">Belongs to the FtsQ/DivIB family. FtsQ subfamily.</text>
</comment>
<evidence type="ECO:0000256" key="4">
    <source>
        <dbReference type="ARBA" id="ARBA00022618"/>
    </source>
</evidence>
<dbReference type="InParanoid" id="F1ZDQ9"/>